<keyword evidence="3" id="KW-1185">Reference proteome</keyword>
<feature type="transmembrane region" description="Helical" evidence="1">
    <location>
        <begin position="79"/>
        <end position="100"/>
    </location>
</feature>
<protein>
    <recommendedName>
        <fullName evidence="4">YrhK domain-containing protein</fullName>
    </recommendedName>
</protein>
<keyword evidence="1" id="KW-0472">Membrane</keyword>
<dbReference type="EMBL" id="RKLP01000006">
    <property type="protein sequence ID" value="RVW09128.1"/>
    <property type="molecule type" value="Genomic_DNA"/>
</dbReference>
<evidence type="ECO:0000313" key="2">
    <source>
        <dbReference type="EMBL" id="RVW09128.1"/>
    </source>
</evidence>
<dbReference type="RefSeq" id="WP_127916549.1">
    <property type="nucleotide sequence ID" value="NZ_RKLP01000006.1"/>
</dbReference>
<feature type="transmembrane region" description="Helical" evidence="1">
    <location>
        <begin position="12"/>
        <end position="34"/>
    </location>
</feature>
<name>A0A3S3AFV0_9NOCA</name>
<evidence type="ECO:0000313" key="3">
    <source>
        <dbReference type="Proteomes" id="UP000286208"/>
    </source>
</evidence>
<keyword evidence="1" id="KW-0812">Transmembrane</keyword>
<feature type="transmembrane region" description="Helical" evidence="1">
    <location>
        <begin position="120"/>
        <end position="139"/>
    </location>
</feature>
<keyword evidence="1" id="KW-1133">Transmembrane helix</keyword>
<feature type="transmembrane region" description="Helical" evidence="1">
    <location>
        <begin position="182"/>
        <end position="201"/>
    </location>
</feature>
<evidence type="ECO:0008006" key="4">
    <source>
        <dbReference type="Google" id="ProtNLM"/>
    </source>
</evidence>
<evidence type="ECO:0000256" key="1">
    <source>
        <dbReference type="SAM" id="Phobius"/>
    </source>
</evidence>
<dbReference type="OrthoDB" id="244933at2"/>
<dbReference type="AlphaFoldDB" id="A0A3S3AFV0"/>
<dbReference type="Proteomes" id="UP000286208">
    <property type="component" value="Unassembled WGS sequence"/>
</dbReference>
<accession>A0A3S3AFV0</accession>
<sequence>MLIHPTLRMQSWGFTIGSLLFALGSAPVLAPALGTATANTAFFVGSWFFTYAAFIQLILSGAATTTDTATGKPAIRAEWLAAATQFLGTVLFNVSTGAALHAHTIAGEKHLVWTPNAEGSIAFLISSYLAILMLVRAKNYWAPRSLDWQSAWFNALGSLAFGLSAAGAFITQSGSVEDAALANAGTFVGAVFFFAASVIFLGKPRRPAREPVETL</sequence>
<feature type="transmembrane region" description="Helical" evidence="1">
    <location>
        <begin position="40"/>
        <end position="59"/>
    </location>
</feature>
<feature type="transmembrane region" description="Helical" evidence="1">
    <location>
        <begin position="151"/>
        <end position="170"/>
    </location>
</feature>
<comment type="caution">
    <text evidence="2">The sequence shown here is derived from an EMBL/GenBank/DDBJ whole genome shotgun (WGS) entry which is preliminary data.</text>
</comment>
<organism evidence="2 3">
    <name type="scientific">Prescottella agglutinans</name>
    <dbReference type="NCBI Taxonomy" id="1644129"/>
    <lineage>
        <taxon>Bacteria</taxon>
        <taxon>Bacillati</taxon>
        <taxon>Actinomycetota</taxon>
        <taxon>Actinomycetes</taxon>
        <taxon>Mycobacteriales</taxon>
        <taxon>Nocardiaceae</taxon>
        <taxon>Prescottella</taxon>
    </lineage>
</organism>
<gene>
    <name evidence="2" type="ORF">EGT67_13335</name>
</gene>
<proteinExistence type="predicted"/>
<reference evidence="2 3" key="1">
    <citation type="submission" date="2018-11" db="EMBL/GenBank/DDBJ databases">
        <title>Rhodococcus spongicola sp. nov. and Rhodococcus xishaensis sp. nov. from marine sponges.</title>
        <authorList>
            <person name="Li L."/>
            <person name="Lin H.W."/>
        </authorList>
    </citation>
    <scope>NUCLEOTIDE SEQUENCE [LARGE SCALE GENOMIC DNA]</scope>
    <source>
        <strain evidence="2 3">CCTCC AB2014297</strain>
    </source>
</reference>